<dbReference type="GeneID" id="63762009"/>
<sequence length="87" mass="10099">MFLFDRARNKKIHGAKQHYVMKLCSFRSFWPIVSSFLSFLTLVSDLRFPISDHIQNSDSNVEMGTRQRSVKEACDLHTSEPRRAPPS</sequence>
<dbReference type="EMBL" id="KV878591">
    <property type="protein sequence ID" value="OJJ55996.1"/>
    <property type="molecule type" value="Genomic_DNA"/>
</dbReference>
<protein>
    <submittedName>
        <fullName evidence="2">Uncharacterized protein</fullName>
    </submittedName>
</protein>
<name>A0A1L9T998_9EURO</name>
<evidence type="ECO:0000313" key="3">
    <source>
        <dbReference type="Proteomes" id="UP000184356"/>
    </source>
</evidence>
<gene>
    <name evidence="2" type="ORF">ASPSYDRAFT_396664</name>
</gene>
<evidence type="ECO:0000313" key="2">
    <source>
        <dbReference type="EMBL" id="OJJ55996.1"/>
    </source>
</evidence>
<keyword evidence="3" id="KW-1185">Reference proteome</keyword>
<organism evidence="2 3">
    <name type="scientific">Aspergillus sydowii CBS 593.65</name>
    <dbReference type="NCBI Taxonomy" id="1036612"/>
    <lineage>
        <taxon>Eukaryota</taxon>
        <taxon>Fungi</taxon>
        <taxon>Dikarya</taxon>
        <taxon>Ascomycota</taxon>
        <taxon>Pezizomycotina</taxon>
        <taxon>Eurotiomycetes</taxon>
        <taxon>Eurotiomycetidae</taxon>
        <taxon>Eurotiales</taxon>
        <taxon>Aspergillaceae</taxon>
        <taxon>Aspergillus</taxon>
        <taxon>Aspergillus subgen. Nidulantes</taxon>
    </lineage>
</organism>
<feature type="compositionally biased region" description="Basic and acidic residues" evidence="1">
    <location>
        <begin position="69"/>
        <end position="87"/>
    </location>
</feature>
<evidence type="ECO:0000256" key="1">
    <source>
        <dbReference type="SAM" id="MobiDB-lite"/>
    </source>
</evidence>
<dbReference type="AlphaFoldDB" id="A0A1L9T998"/>
<accession>A0A1L9T998</accession>
<dbReference type="Proteomes" id="UP000184356">
    <property type="component" value="Unassembled WGS sequence"/>
</dbReference>
<feature type="region of interest" description="Disordered" evidence="1">
    <location>
        <begin position="55"/>
        <end position="87"/>
    </location>
</feature>
<dbReference type="RefSeq" id="XP_040699802.1">
    <property type="nucleotide sequence ID" value="XM_040845936.1"/>
</dbReference>
<reference evidence="3" key="1">
    <citation type="journal article" date="2017" name="Genome Biol.">
        <title>Comparative genomics reveals high biological diversity and specific adaptations in the industrially and medically important fungal genus Aspergillus.</title>
        <authorList>
            <person name="de Vries R.P."/>
            <person name="Riley R."/>
            <person name="Wiebenga A."/>
            <person name="Aguilar-Osorio G."/>
            <person name="Amillis S."/>
            <person name="Uchima C.A."/>
            <person name="Anderluh G."/>
            <person name="Asadollahi M."/>
            <person name="Askin M."/>
            <person name="Barry K."/>
            <person name="Battaglia E."/>
            <person name="Bayram O."/>
            <person name="Benocci T."/>
            <person name="Braus-Stromeyer S.A."/>
            <person name="Caldana C."/>
            <person name="Canovas D."/>
            <person name="Cerqueira G.C."/>
            <person name="Chen F."/>
            <person name="Chen W."/>
            <person name="Choi C."/>
            <person name="Clum A."/>
            <person name="Dos Santos R.A."/>
            <person name="Damasio A.R."/>
            <person name="Diallinas G."/>
            <person name="Emri T."/>
            <person name="Fekete E."/>
            <person name="Flipphi M."/>
            <person name="Freyberg S."/>
            <person name="Gallo A."/>
            <person name="Gournas C."/>
            <person name="Habgood R."/>
            <person name="Hainaut M."/>
            <person name="Harispe M.L."/>
            <person name="Henrissat B."/>
            <person name="Hilden K.S."/>
            <person name="Hope R."/>
            <person name="Hossain A."/>
            <person name="Karabika E."/>
            <person name="Karaffa L."/>
            <person name="Karanyi Z."/>
            <person name="Krasevec N."/>
            <person name="Kuo A."/>
            <person name="Kusch H."/>
            <person name="LaButti K."/>
            <person name="Lagendijk E.L."/>
            <person name="Lapidus A."/>
            <person name="Levasseur A."/>
            <person name="Lindquist E."/>
            <person name="Lipzen A."/>
            <person name="Logrieco A.F."/>
            <person name="MacCabe A."/>
            <person name="Maekelae M.R."/>
            <person name="Malavazi I."/>
            <person name="Melin P."/>
            <person name="Meyer V."/>
            <person name="Mielnichuk N."/>
            <person name="Miskei M."/>
            <person name="Molnar A.P."/>
            <person name="Mule G."/>
            <person name="Ngan C.Y."/>
            <person name="Orejas M."/>
            <person name="Orosz E."/>
            <person name="Ouedraogo J.P."/>
            <person name="Overkamp K.M."/>
            <person name="Park H.-S."/>
            <person name="Perrone G."/>
            <person name="Piumi F."/>
            <person name="Punt P.J."/>
            <person name="Ram A.F."/>
            <person name="Ramon A."/>
            <person name="Rauscher S."/>
            <person name="Record E."/>
            <person name="Riano-Pachon D.M."/>
            <person name="Robert V."/>
            <person name="Roehrig J."/>
            <person name="Ruller R."/>
            <person name="Salamov A."/>
            <person name="Salih N.S."/>
            <person name="Samson R.A."/>
            <person name="Sandor E."/>
            <person name="Sanguinetti M."/>
            <person name="Schuetze T."/>
            <person name="Sepcic K."/>
            <person name="Shelest E."/>
            <person name="Sherlock G."/>
            <person name="Sophianopoulou V."/>
            <person name="Squina F.M."/>
            <person name="Sun H."/>
            <person name="Susca A."/>
            <person name="Todd R.B."/>
            <person name="Tsang A."/>
            <person name="Unkles S.E."/>
            <person name="van de Wiele N."/>
            <person name="van Rossen-Uffink D."/>
            <person name="Oliveira J.V."/>
            <person name="Vesth T.C."/>
            <person name="Visser J."/>
            <person name="Yu J.-H."/>
            <person name="Zhou M."/>
            <person name="Andersen M.R."/>
            <person name="Archer D.B."/>
            <person name="Baker S.E."/>
            <person name="Benoit I."/>
            <person name="Brakhage A.A."/>
            <person name="Braus G.H."/>
            <person name="Fischer R."/>
            <person name="Frisvad J.C."/>
            <person name="Goldman G.H."/>
            <person name="Houbraken J."/>
            <person name="Oakley B."/>
            <person name="Pocsi I."/>
            <person name="Scazzocchio C."/>
            <person name="Seiboth B."/>
            <person name="vanKuyk P.A."/>
            <person name="Wortman J."/>
            <person name="Dyer P.S."/>
            <person name="Grigoriev I.V."/>
        </authorList>
    </citation>
    <scope>NUCLEOTIDE SEQUENCE [LARGE SCALE GENOMIC DNA]</scope>
    <source>
        <strain evidence="3">CBS 593.65</strain>
    </source>
</reference>
<proteinExistence type="predicted"/>
<dbReference type="VEuPathDB" id="FungiDB:ASPSYDRAFT_396664"/>